<dbReference type="PANTHER" id="PTHR48044">
    <property type="entry name" value="GLYCOSYLTRANSFERASE"/>
    <property type="match status" value="1"/>
</dbReference>
<gene>
    <name evidence="8" type="ORF">Nepgr_031247</name>
</gene>
<dbReference type="FunFam" id="3.40.50.2000:FF:000238">
    <property type="entry name" value="Glycosyltransferase"/>
    <property type="match status" value="1"/>
</dbReference>
<dbReference type="Pfam" id="PF26168">
    <property type="entry name" value="Glyco_transf_N"/>
    <property type="match status" value="1"/>
</dbReference>
<dbReference type="AlphaFoldDB" id="A0AAD3THY4"/>
<dbReference type="GO" id="GO:0009690">
    <property type="term" value="P:cytokinin metabolic process"/>
    <property type="evidence" value="ECO:0007669"/>
    <property type="project" value="UniProtKB-ARBA"/>
</dbReference>
<dbReference type="EMBL" id="BSYO01000036">
    <property type="protein sequence ID" value="GMH29404.1"/>
    <property type="molecule type" value="Genomic_DNA"/>
</dbReference>
<evidence type="ECO:0000256" key="4">
    <source>
        <dbReference type="RuleBase" id="RU003718"/>
    </source>
</evidence>
<dbReference type="PROSITE" id="PS00375">
    <property type="entry name" value="UDPGT"/>
    <property type="match status" value="1"/>
</dbReference>
<comment type="catalytic activity">
    <reaction evidence="3">
        <text>a 3'-hydro-2'-hydroxy-beta-oxodihydrochalcone + UDP-alpha-D-glucose = a 3'-(beta-D-glucopyranosyl)-2'-hydroxy-beta-oxodihydrochalcone + UDP + H(+)</text>
        <dbReference type="Rhea" id="RHEA:51504"/>
        <dbReference type="ChEBI" id="CHEBI:15378"/>
        <dbReference type="ChEBI" id="CHEBI:58223"/>
        <dbReference type="ChEBI" id="CHEBI:58885"/>
        <dbReference type="ChEBI" id="CHEBI:142482"/>
        <dbReference type="ChEBI" id="CHEBI:142483"/>
        <dbReference type="EC" id="2.4.1.360"/>
    </reaction>
    <physiologicalReaction direction="left-to-right" evidence="3">
        <dbReference type="Rhea" id="RHEA:51505"/>
    </physiologicalReaction>
</comment>
<feature type="domain" description="Glycosyltransferase N-terminal" evidence="7">
    <location>
        <begin position="15"/>
        <end position="247"/>
    </location>
</feature>
<accession>A0AAD3THY4</accession>
<dbReference type="InterPro" id="IPR058980">
    <property type="entry name" value="Glyco_transf_N"/>
</dbReference>
<dbReference type="GO" id="GO:0120514">
    <property type="term" value="F:2-hydroxyflavanone C-glucosyltransferase activity"/>
    <property type="evidence" value="ECO:0007669"/>
    <property type="project" value="UniProtKB-EC"/>
</dbReference>
<evidence type="ECO:0000313" key="9">
    <source>
        <dbReference type="Proteomes" id="UP001279734"/>
    </source>
</evidence>
<feature type="region of interest" description="Disordered" evidence="6">
    <location>
        <begin position="315"/>
        <end position="334"/>
    </location>
</feature>
<name>A0AAD3THY4_NEPGR</name>
<keyword evidence="4" id="KW-0328">Glycosyltransferase</keyword>
<sequence>MDIYPRHQNRRHLPQVAVIMVPLPLQGHLNQLLHLSHLIAANQIPVYYVSSGSHIRQAKHRLHGWDPQTSAKIHFHHFQLPEFHSPPPTPNAENNFPAHLQSLIDASSVLRQPVSQLLAELSPRFRRIIIIHDSLMGSVVQDVKSISNAESYGFHTSSAFTLFFFLLEMLEIPFLLDSDIPESVPSNEGCYTSAFAEFMEKQYKFCNLDSGRLYNTSRVIEGRYMDLLEKLPLNSGKKLHAIGPLNPHVITTRSIKCEGRCLEWLDRQGKDSVIYVSFGTTTSMNDEQIKELAIGLQNSEQKFIWAFRDADKSDQFTSEGGEAAAEAERRDRLPEGYEKAVEERGVVVKGWAPQVEILGHPSTGGFLSHCGWNSCMESLSLGVPIAAWPMHSDQPKNTVLVTEVLKVGIVVKDWSCRNEVITALMVENAVRRLMASKEGDVMRERAKNLGIALRKSASEGGTSGLEMDSFIAHITR</sequence>
<dbReference type="Proteomes" id="UP001279734">
    <property type="component" value="Unassembled WGS sequence"/>
</dbReference>
<organism evidence="8 9">
    <name type="scientific">Nepenthes gracilis</name>
    <name type="common">Slender pitcher plant</name>
    <dbReference type="NCBI Taxonomy" id="150966"/>
    <lineage>
        <taxon>Eukaryota</taxon>
        <taxon>Viridiplantae</taxon>
        <taxon>Streptophyta</taxon>
        <taxon>Embryophyta</taxon>
        <taxon>Tracheophyta</taxon>
        <taxon>Spermatophyta</taxon>
        <taxon>Magnoliopsida</taxon>
        <taxon>eudicotyledons</taxon>
        <taxon>Gunneridae</taxon>
        <taxon>Pentapetalae</taxon>
        <taxon>Caryophyllales</taxon>
        <taxon>Nepenthaceae</taxon>
        <taxon>Nepenthes</taxon>
    </lineage>
</organism>
<evidence type="ECO:0000313" key="8">
    <source>
        <dbReference type="EMBL" id="GMH29404.1"/>
    </source>
</evidence>
<dbReference type="CDD" id="cd03784">
    <property type="entry name" value="GT1_Gtf-like"/>
    <property type="match status" value="1"/>
</dbReference>
<reference evidence="8" key="1">
    <citation type="submission" date="2023-05" db="EMBL/GenBank/DDBJ databases">
        <title>Nepenthes gracilis genome sequencing.</title>
        <authorList>
            <person name="Fukushima K."/>
        </authorList>
    </citation>
    <scope>NUCLEOTIDE SEQUENCE</scope>
    <source>
        <strain evidence="8">SING2019-196</strain>
    </source>
</reference>
<dbReference type="Gene3D" id="3.40.50.2000">
    <property type="entry name" value="Glycogen Phosphorylase B"/>
    <property type="match status" value="2"/>
</dbReference>
<dbReference type="SUPFAM" id="SSF53756">
    <property type="entry name" value="UDP-Glycosyltransferase/glycogen phosphorylase"/>
    <property type="match status" value="1"/>
</dbReference>
<proteinExistence type="inferred from homology"/>
<protein>
    <recommendedName>
        <fullName evidence="5">Glycosyltransferase</fullName>
        <ecNumber evidence="5">2.4.1.-</ecNumber>
    </recommendedName>
</protein>
<evidence type="ECO:0000259" key="7">
    <source>
        <dbReference type="Pfam" id="PF26168"/>
    </source>
</evidence>
<evidence type="ECO:0000256" key="1">
    <source>
        <dbReference type="ARBA" id="ARBA00009995"/>
    </source>
</evidence>
<dbReference type="GO" id="GO:0050404">
    <property type="term" value="F:zeatin O-beta-D-xylosyltransferase activity"/>
    <property type="evidence" value="ECO:0007669"/>
    <property type="project" value="UniProtKB-ARBA"/>
</dbReference>
<dbReference type="EC" id="2.4.1.-" evidence="5"/>
<keyword evidence="2 4" id="KW-0808">Transferase</keyword>
<comment type="similarity">
    <text evidence="1 4">Belongs to the UDP-glycosyltransferase family.</text>
</comment>
<evidence type="ECO:0000256" key="3">
    <source>
        <dbReference type="ARBA" id="ARBA00051296"/>
    </source>
</evidence>
<keyword evidence="9" id="KW-1185">Reference proteome</keyword>
<dbReference type="InterPro" id="IPR002213">
    <property type="entry name" value="UDP_glucos_trans"/>
</dbReference>
<evidence type="ECO:0000256" key="5">
    <source>
        <dbReference type="RuleBase" id="RU362057"/>
    </source>
</evidence>
<evidence type="ECO:0000256" key="6">
    <source>
        <dbReference type="SAM" id="MobiDB-lite"/>
    </source>
</evidence>
<dbReference type="FunFam" id="3.40.50.2000:FF:000060">
    <property type="entry name" value="Glycosyltransferase"/>
    <property type="match status" value="1"/>
</dbReference>
<dbReference type="InterPro" id="IPR035595">
    <property type="entry name" value="UDP_glycos_trans_CS"/>
</dbReference>
<dbReference type="Pfam" id="PF00201">
    <property type="entry name" value="UDPGT"/>
    <property type="match status" value="1"/>
</dbReference>
<evidence type="ECO:0000256" key="2">
    <source>
        <dbReference type="ARBA" id="ARBA00022679"/>
    </source>
</evidence>
<dbReference type="PANTHER" id="PTHR48044:SF22">
    <property type="entry name" value="GLYCOSYLTRANSFERASE"/>
    <property type="match status" value="1"/>
</dbReference>
<comment type="caution">
    <text evidence="8">The sequence shown here is derived from an EMBL/GenBank/DDBJ whole genome shotgun (WGS) entry which is preliminary data.</text>
</comment>